<feature type="compositionally biased region" description="Polar residues" evidence="1">
    <location>
        <begin position="59"/>
        <end position="69"/>
    </location>
</feature>
<evidence type="ECO:0000313" key="2">
    <source>
        <dbReference type="EMBL" id="KAF7278887.1"/>
    </source>
</evidence>
<gene>
    <name evidence="2" type="ORF">GWI33_007894</name>
</gene>
<evidence type="ECO:0000313" key="3">
    <source>
        <dbReference type="Proteomes" id="UP000625711"/>
    </source>
</evidence>
<accession>A0A834IH14</accession>
<feature type="region of interest" description="Disordered" evidence="1">
    <location>
        <begin position="52"/>
        <end position="76"/>
    </location>
</feature>
<dbReference type="EMBL" id="JAACXV010000383">
    <property type="protein sequence ID" value="KAF7278887.1"/>
    <property type="molecule type" value="Genomic_DNA"/>
</dbReference>
<feature type="region of interest" description="Disordered" evidence="1">
    <location>
        <begin position="1"/>
        <end position="35"/>
    </location>
</feature>
<proteinExistence type="predicted"/>
<reference evidence="2" key="1">
    <citation type="submission" date="2020-08" db="EMBL/GenBank/DDBJ databases">
        <title>Genome sequencing and assembly of the red palm weevil Rhynchophorus ferrugineus.</title>
        <authorList>
            <person name="Dias G.B."/>
            <person name="Bergman C.M."/>
            <person name="Manee M."/>
        </authorList>
    </citation>
    <scope>NUCLEOTIDE SEQUENCE</scope>
    <source>
        <strain evidence="2">AA-2017</strain>
        <tissue evidence="2">Whole larva</tissue>
    </source>
</reference>
<comment type="caution">
    <text evidence="2">The sequence shown here is derived from an EMBL/GenBank/DDBJ whole genome shotgun (WGS) entry which is preliminary data.</text>
</comment>
<dbReference type="Proteomes" id="UP000625711">
    <property type="component" value="Unassembled WGS sequence"/>
</dbReference>
<evidence type="ECO:0000256" key="1">
    <source>
        <dbReference type="SAM" id="MobiDB-lite"/>
    </source>
</evidence>
<name>A0A834IH14_RHYFE</name>
<keyword evidence="3" id="KW-1185">Reference proteome</keyword>
<organism evidence="2 3">
    <name type="scientific">Rhynchophorus ferrugineus</name>
    <name type="common">Red palm weevil</name>
    <name type="synonym">Curculio ferrugineus</name>
    <dbReference type="NCBI Taxonomy" id="354439"/>
    <lineage>
        <taxon>Eukaryota</taxon>
        <taxon>Metazoa</taxon>
        <taxon>Ecdysozoa</taxon>
        <taxon>Arthropoda</taxon>
        <taxon>Hexapoda</taxon>
        <taxon>Insecta</taxon>
        <taxon>Pterygota</taxon>
        <taxon>Neoptera</taxon>
        <taxon>Endopterygota</taxon>
        <taxon>Coleoptera</taxon>
        <taxon>Polyphaga</taxon>
        <taxon>Cucujiformia</taxon>
        <taxon>Curculionidae</taxon>
        <taxon>Dryophthorinae</taxon>
        <taxon>Rhynchophorus</taxon>
    </lineage>
</organism>
<feature type="compositionally biased region" description="Basic and acidic residues" evidence="1">
    <location>
        <begin position="1"/>
        <end position="26"/>
    </location>
</feature>
<sequence length="159" mass="18004">MSTEDGERSGRPKEKGNPERYCKENKFTSVSHPNRQKTPLWASATLCNIPPPHTHTRHLSSPYQPTSPSVAHKTGIPPGQPPFIIVQTKERRKKTSNVLSKHQFMIKYYFWQSSGIFIQIAFINPHIPYTSRASSSATLPPPFPRPRSSIASPFYVAFE</sequence>
<protein>
    <submittedName>
        <fullName evidence="2">Uncharacterized protein</fullName>
    </submittedName>
</protein>
<dbReference type="AlphaFoldDB" id="A0A834IH14"/>